<dbReference type="Gene3D" id="3.20.170.20">
    <property type="entry name" value="Protein of unknown function DUF952"/>
    <property type="match status" value="1"/>
</dbReference>
<dbReference type="Proteomes" id="UP001595867">
    <property type="component" value="Unassembled WGS sequence"/>
</dbReference>
<organism evidence="1 2">
    <name type="scientific">Actinoplanes subglobosus</name>
    <dbReference type="NCBI Taxonomy" id="1547892"/>
    <lineage>
        <taxon>Bacteria</taxon>
        <taxon>Bacillati</taxon>
        <taxon>Actinomycetota</taxon>
        <taxon>Actinomycetes</taxon>
        <taxon>Micromonosporales</taxon>
        <taxon>Micromonosporaceae</taxon>
        <taxon>Actinoplanes</taxon>
    </lineage>
</organism>
<dbReference type="PANTHER" id="PTHR34129:SF1">
    <property type="entry name" value="DUF952 DOMAIN-CONTAINING PROTEIN"/>
    <property type="match status" value="1"/>
</dbReference>
<protein>
    <submittedName>
        <fullName evidence="1">DUF952 domain-containing protein</fullName>
    </submittedName>
</protein>
<dbReference type="EMBL" id="JBHSBL010000024">
    <property type="protein sequence ID" value="MFC4070504.1"/>
    <property type="molecule type" value="Genomic_DNA"/>
</dbReference>
<dbReference type="SUPFAM" id="SSF56399">
    <property type="entry name" value="ADP-ribosylation"/>
    <property type="match status" value="1"/>
</dbReference>
<name>A0ABV8J2J7_9ACTN</name>
<dbReference type="InterPro" id="IPR009297">
    <property type="entry name" value="DUF952"/>
</dbReference>
<comment type="caution">
    <text evidence="1">The sequence shown here is derived from an EMBL/GenBank/DDBJ whole genome shotgun (WGS) entry which is preliminary data.</text>
</comment>
<keyword evidence="2" id="KW-1185">Reference proteome</keyword>
<gene>
    <name evidence="1" type="ORF">ACFO0C_36705</name>
</gene>
<evidence type="ECO:0000313" key="2">
    <source>
        <dbReference type="Proteomes" id="UP001595867"/>
    </source>
</evidence>
<evidence type="ECO:0000313" key="1">
    <source>
        <dbReference type="EMBL" id="MFC4070504.1"/>
    </source>
</evidence>
<sequence length="115" mass="12559">MTRLLHITDRPTWEAALATGSYTTSTRGVTLEEEGFIHCSLDHQLRTVAELFYSDVDDLVVLVIDGDRLGVPVKFEAPEPGADEFPHIYGALPVAAVTEVIPVGRDAEGRMILPV</sequence>
<proteinExistence type="predicted"/>
<accession>A0ABV8J2J7</accession>
<dbReference type="Pfam" id="PF06108">
    <property type="entry name" value="DUF952"/>
    <property type="match status" value="1"/>
</dbReference>
<dbReference type="PANTHER" id="PTHR34129">
    <property type="entry name" value="BLR1139 PROTEIN"/>
    <property type="match status" value="1"/>
</dbReference>
<reference evidence="2" key="1">
    <citation type="journal article" date="2019" name="Int. J. Syst. Evol. Microbiol.">
        <title>The Global Catalogue of Microorganisms (GCM) 10K type strain sequencing project: providing services to taxonomists for standard genome sequencing and annotation.</title>
        <authorList>
            <consortium name="The Broad Institute Genomics Platform"/>
            <consortium name="The Broad Institute Genome Sequencing Center for Infectious Disease"/>
            <person name="Wu L."/>
            <person name="Ma J."/>
        </authorList>
    </citation>
    <scope>NUCLEOTIDE SEQUENCE [LARGE SCALE GENOMIC DNA]</scope>
    <source>
        <strain evidence="2">TBRC 5832</strain>
    </source>
</reference>
<dbReference type="RefSeq" id="WP_378071381.1">
    <property type="nucleotide sequence ID" value="NZ_JBHSBL010000024.1"/>
</dbReference>